<reference evidence="1" key="1">
    <citation type="submission" date="2014-07" db="EMBL/GenBank/DDBJ databases">
        <title>Identification of a novel salt tolerance gene in wild soybean by whole-genome sequencing.</title>
        <authorList>
            <person name="Lam H.-M."/>
            <person name="Qi X."/>
            <person name="Li M.-W."/>
            <person name="Liu X."/>
            <person name="Xie M."/>
            <person name="Ni M."/>
            <person name="Xu X."/>
        </authorList>
    </citation>
    <scope>NUCLEOTIDE SEQUENCE [LARGE SCALE GENOMIC DNA]</scope>
    <source>
        <tissue evidence="1">Root</tissue>
    </source>
</reference>
<sequence length="133" mass="15250">LNLKCSAFGTREYRRFAYTGKVNLLAGINKLALLSVAIGLPDGLKGEAMDVASPNGISSVAWMQSAIVVQRNQPLTWHKSIRKLHKLILMLLKEMNHWHWIWRVWEKVKYGSMDRVLDNTGLLSSWTEYLKLL</sequence>
<evidence type="ECO:0000313" key="1">
    <source>
        <dbReference type="EMBL" id="KHN21853.1"/>
    </source>
</evidence>
<proteinExistence type="predicted"/>
<gene>
    <name evidence="1" type="ORF">glysoja_032737</name>
</gene>
<name>A0A0B2QPQ3_GLYSO</name>
<accession>A0A0B2QPQ3</accession>
<protein>
    <submittedName>
        <fullName evidence="1">Beta-galactosidase 3</fullName>
    </submittedName>
</protein>
<dbReference type="Proteomes" id="UP000053555">
    <property type="component" value="Unassembled WGS sequence"/>
</dbReference>
<organism evidence="1">
    <name type="scientific">Glycine soja</name>
    <name type="common">Wild soybean</name>
    <dbReference type="NCBI Taxonomy" id="3848"/>
    <lineage>
        <taxon>Eukaryota</taxon>
        <taxon>Viridiplantae</taxon>
        <taxon>Streptophyta</taxon>
        <taxon>Embryophyta</taxon>
        <taxon>Tracheophyta</taxon>
        <taxon>Spermatophyta</taxon>
        <taxon>Magnoliopsida</taxon>
        <taxon>eudicotyledons</taxon>
        <taxon>Gunneridae</taxon>
        <taxon>Pentapetalae</taxon>
        <taxon>rosids</taxon>
        <taxon>fabids</taxon>
        <taxon>Fabales</taxon>
        <taxon>Fabaceae</taxon>
        <taxon>Papilionoideae</taxon>
        <taxon>50 kb inversion clade</taxon>
        <taxon>NPAAA clade</taxon>
        <taxon>indigoferoid/millettioid clade</taxon>
        <taxon>Phaseoleae</taxon>
        <taxon>Glycine</taxon>
        <taxon>Glycine subgen. Soja</taxon>
    </lineage>
</organism>
<feature type="non-terminal residue" evidence="1">
    <location>
        <position position="1"/>
    </location>
</feature>
<dbReference type="AlphaFoldDB" id="A0A0B2QPQ3"/>
<dbReference type="EMBL" id="KN657551">
    <property type="protein sequence ID" value="KHN21853.1"/>
    <property type="molecule type" value="Genomic_DNA"/>
</dbReference>